<dbReference type="PANTHER" id="PTHR37817:SF1">
    <property type="entry name" value="N-ACETYLTRANSFERASE EIS"/>
    <property type="match status" value="1"/>
</dbReference>
<evidence type="ECO:0000256" key="3">
    <source>
        <dbReference type="ARBA" id="ARBA00023315"/>
    </source>
</evidence>
<dbReference type="HAMAP" id="MF_01812">
    <property type="entry name" value="Eis"/>
    <property type="match status" value="1"/>
</dbReference>
<name>A0A345XS88_9ACTN</name>
<feature type="active site" description="Proton acceptor; via carboxylate" evidence="4">
    <location>
        <position position="417"/>
    </location>
</feature>
<dbReference type="InterPro" id="IPR041380">
    <property type="entry name" value="Acetyltransf_17"/>
</dbReference>
<dbReference type="EMBL" id="CP031320">
    <property type="protein sequence ID" value="AXK34504.1"/>
    <property type="molecule type" value="Genomic_DNA"/>
</dbReference>
<proteinExistence type="inferred from homology"/>
<sequence length="417" mass="46122">MMTLDIRTLSPDDLPAWLRAVATGFLRGPEVSEEELKVRREFIDLDRTQGAYDGARCVGTFRTMPQQLTVPGGAALPSCAVTNVTVSATHRRRGLLTRMMANALGAAKDRGDAFASLISAEYPIYGRYGFGPAAWTCEYEVEAVRTGLDRRYAGPPEGEGGVELIDAADVRRLAPELYERFRAQPHRQGVIDRNTLWWQQATGEWRHPEDGYVAPFHVLYRDAGGVPQGLAAYTSDDVWHDKLPHNTATVRYLFGTTTAAERALWHYLLSVDWVTTVRTGHRAPDDVLPLLLPDPRAARLRTHADFLWLRPLDVPRMLEARTYTVPGSLVLGLGDTAGLADGRYRLEAGPDGARCTRTRDDAELTLDIGELGALYLGDETATRLLALGRVTEHRAGAAATADALFRTARRPWCPDIF</sequence>
<feature type="binding site" evidence="4">
    <location>
        <begin position="92"/>
        <end position="97"/>
    </location>
    <ligand>
        <name>acetyl-CoA</name>
        <dbReference type="ChEBI" id="CHEBI:57288"/>
    </ligand>
</feature>
<dbReference type="PANTHER" id="PTHR37817">
    <property type="entry name" value="N-ACETYLTRANSFERASE EIS"/>
    <property type="match status" value="1"/>
</dbReference>
<dbReference type="InterPro" id="IPR016181">
    <property type="entry name" value="Acyl_CoA_acyltransferase"/>
</dbReference>
<dbReference type="InterPro" id="IPR022902">
    <property type="entry name" value="NAcTrfase_Eis"/>
</dbReference>
<dbReference type="InterPro" id="IPR051554">
    <property type="entry name" value="Acetyltransferase_Eis"/>
</dbReference>
<feature type="domain" description="N-acetyltransferase" evidence="5">
    <location>
        <begin position="4"/>
        <end position="151"/>
    </location>
</feature>
<dbReference type="PROSITE" id="PS51186">
    <property type="entry name" value="GNAT"/>
    <property type="match status" value="1"/>
</dbReference>
<dbReference type="GO" id="GO:0030649">
    <property type="term" value="P:aminoglycoside antibiotic catabolic process"/>
    <property type="evidence" value="ECO:0007669"/>
    <property type="project" value="TreeGrafter"/>
</dbReference>
<dbReference type="Pfam" id="PF13527">
    <property type="entry name" value="Acetyltransf_9"/>
    <property type="match status" value="1"/>
</dbReference>
<dbReference type="InterPro" id="IPR025559">
    <property type="entry name" value="Eis_dom"/>
</dbReference>
<evidence type="ECO:0000259" key="5">
    <source>
        <dbReference type="PROSITE" id="PS51186"/>
    </source>
</evidence>
<dbReference type="InterPro" id="IPR000182">
    <property type="entry name" value="GNAT_dom"/>
</dbReference>
<dbReference type="Pfam" id="PF13530">
    <property type="entry name" value="SCP2_2"/>
    <property type="match status" value="1"/>
</dbReference>
<evidence type="ECO:0000256" key="1">
    <source>
        <dbReference type="ARBA" id="ARBA00009213"/>
    </source>
</evidence>
<organism evidence="6 7">
    <name type="scientific">Streptomyces armeniacus</name>
    <dbReference type="NCBI Taxonomy" id="83291"/>
    <lineage>
        <taxon>Bacteria</taxon>
        <taxon>Bacillati</taxon>
        <taxon>Actinomycetota</taxon>
        <taxon>Actinomycetes</taxon>
        <taxon>Kitasatosporales</taxon>
        <taxon>Streptomycetaceae</taxon>
        <taxon>Streptomyces</taxon>
    </lineage>
</organism>
<comment type="subunit">
    <text evidence="4">Homohexamer; trimer of dimers.</text>
</comment>
<dbReference type="Gene3D" id="3.30.1050.10">
    <property type="entry name" value="SCP2 sterol-binding domain"/>
    <property type="match status" value="1"/>
</dbReference>
<comment type="similarity">
    <text evidence="1 4">Belongs to the acetyltransferase Eis family.</text>
</comment>
<feature type="active site" description="Proton donor" evidence="4">
    <location>
        <position position="125"/>
    </location>
</feature>
<comment type="caution">
    <text evidence="4">Lacks conserved residue(s) required for the propagation of feature annotation.</text>
</comment>
<dbReference type="InterPro" id="IPR036527">
    <property type="entry name" value="SCP2_sterol-bd_dom_sf"/>
</dbReference>
<keyword evidence="7" id="KW-1185">Reference proteome</keyword>
<dbReference type="GO" id="GO:0034069">
    <property type="term" value="F:aminoglycoside N-acetyltransferase activity"/>
    <property type="evidence" value="ECO:0007669"/>
    <property type="project" value="TreeGrafter"/>
</dbReference>
<keyword evidence="3 4" id="KW-0012">Acyltransferase</keyword>
<dbReference type="KEGG" id="sarm:DVA86_19500"/>
<keyword evidence="2 4" id="KW-0808">Transferase</keyword>
<accession>A0A345XS88</accession>
<dbReference type="Gene3D" id="3.40.630.30">
    <property type="match status" value="2"/>
</dbReference>
<dbReference type="Proteomes" id="UP000254425">
    <property type="component" value="Chromosome"/>
</dbReference>
<dbReference type="SUPFAM" id="SSF55729">
    <property type="entry name" value="Acyl-CoA N-acyltransferases (Nat)"/>
    <property type="match status" value="1"/>
</dbReference>
<evidence type="ECO:0000313" key="7">
    <source>
        <dbReference type="Proteomes" id="UP000254425"/>
    </source>
</evidence>
<dbReference type="Pfam" id="PF17668">
    <property type="entry name" value="Acetyltransf_17"/>
    <property type="match status" value="1"/>
</dbReference>
<protein>
    <submittedName>
        <fullName evidence="6">GNAT family N-acetyltransferase</fullName>
    </submittedName>
</protein>
<evidence type="ECO:0000313" key="6">
    <source>
        <dbReference type="EMBL" id="AXK34504.1"/>
    </source>
</evidence>
<gene>
    <name evidence="6" type="ORF">DVA86_19500</name>
</gene>
<feature type="binding site" evidence="4">
    <location>
        <begin position="84"/>
        <end position="86"/>
    </location>
    <ligand>
        <name>acetyl-CoA</name>
        <dbReference type="ChEBI" id="CHEBI:57288"/>
    </ligand>
</feature>
<dbReference type="AlphaFoldDB" id="A0A345XS88"/>
<dbReference type="NCBIfam" id="NF002367">
    <property type="entry name" value="PRK01346.1-4"/>
    <property type="match status" value="1"/>
</dbReference>
<reference evidence="6 7" key="1">
    <citation type="submission" date="2018-07" db="EMBL/GenBank/DDBJ databases">
        <title>Draft genome of the type strain Streptomyces armeniacus ATCC 15676.</title>
        <authorList>
            <person name="Labana P."/>
            <person name="Gosse J.T."/>
            <person name="Boddy C.N."/>
        </authorList>
    </citation>
    <scope>NUCLEOTIDE SEQUENCE [LARGE SCALE GENOMIC DNA]</scope>
    <source>
        <strain evidence="6 7">ATCC 15676</strain>
    </source>
</reference>
<evidence type="ECO:0000256" key="4">
    <source>
        <dbReference type="HAMAP-Rule" id="MF_01812"/>
    </source>
</evidence>
<evidence type="ECO:0000256" key="2">
    <source>
        <dbReference type="ARBA" id="ARBA00022679"/>
    </source>
</evidence>
<dbReference type="SUPFAM" id="SSF55718">
    <property type="entry name" value="SCP-like"/>
    <property type="match status" value="1"/>
</dbReference>